<evidence type="ECO:0000313" key="2">
    <source>
        <dbReference type="EMBL" id="MCS0604073.1"/>
    </source>
</evidence>
<sequence length="281" mass="29224">MSRLTFTLTAYRHPPFTSPWKTANKRYAEQGQRYGGTAHTNSSGKTSSGGGTWGAFTGWLSGAKDTFVNYGSAIVSQPDIWKGGAETVASMLLTGLGEDVTYLGVGMCLSGFGCLVGAPVAAGGVSMIGAGATGVADGIGRISDGLGKALNEARLESSGSHSVRPHTVGGPRVRPGKDIAVDDEGFVNPPTAEELKSLDVQGLSTFDTEQNAGRVGLKGQLRAPKGPLPDGLGIISDGRQVGGPRAVGHHTIYPTERMTFDSYQDLIKGMQWENVGVKIGK</sequence>
<organism evidence="2 3">
    <name type="scientific">Streptomyces pyxinicus</name>
    <dbReference type="NCBI Taxonomy" id="2970331"/>
    <lineage>
        <taxon>Bacteria</taxon>
        <taxon>Bacillati</taxon>
        <taxon>Actinomycetota</taxon>
        <taxon>Actinomycetes</taxon>
        <taxon>Kitasatosporales</taxon>
        <taxon>Streptomycetaceae</taxon>
        <taxon>Streptomyces</taxon>
    </lineage>
</organism>
<comment type="caution">
    <text evidence="2">The sequence shown here is derived from an EMBL/GenBank/DDBJ whole genome shotgun (WGS) entry which is preliminary data.</text>
</comment>
<dbReference type="RefSeq" id="WP_258780660.1">
    <property type="nucleotide sequence ID" value="NZ_JANUGP010000019.1"/>
</dbReference>
<evidence type="ECO:0000256" key="1">
    <source>
        <dbReference type="SAM" id="MobiDB-lite"/>
    </source>
</evidence>
<name>A0ABT2B6C7_9ACTN</name>
<dbReference type="EMBL" id="JANUGP010000019">
    <property type="protein sequence ID" value="MCS0604073.1"/>
    <property type="molecule type" value="Genomic_DNA"/>
</dbReference>
<accession>A0ABT2B6C7</accession>
<feature type="region of interest" description="Disordered" evidence="1">
    <location>
        <begin position="156"/>
        <end position="178"/>
    </location>
</feature>
<keyword evidence="3" id="KW-1185">Reference proteome</keyword>
<protein>
    <submittedName>
        <fullName evidence="2">Uncharacterized protein</fullName>
    </submittedName>
</protein>
<proteinExistence type="predicted"/>
<evidence type="ECO:0000313" key="3">
    <source>
        <dbReference type="Proteomes" id="UP001205612"/>
    </source>
</evidence>
<gene>
    <name evidence="2" type="ORF">NX794_23080</name>
</gene>
<reference evidence="2 3" key="1">
    <citation type="submission" date="2022-08" db="EMBL/GenBank/DDBJ databases">
        <authorList>
            <person name="Somphong A."/>
            <person name="Phongsopitanun W."/>
        </authorList>
    </citation>
    <scope>NUCLEOTIDE SEQUENCE [LARGE SCALE GENOMIC DNA]</scope>
    <source>
        <strain evidence="2 3">LP11</strain>
    </source>
</reference>
<dbReference type="Proteomes" id="UP001205612">
    <property type="component" value="Unassembled WGS sequence"/>
</dbReference>